<gene>
    <name evidence="1" type="ORF">AAGW17_04990</name>
</gene>
<dbReference type="KEGG" id="rof:AAGW17_04990"/>
<organism evidence="1">
    <name type="scientific">Rickettsia oklahomensis</name>
    <dbReference type="NCBI Taxonomy" id="3141789"/>
    <lineage>
        <taxon>Bacteria</taxon>
        <taxon>Pseudomonadati</taxon>
        <taxon>Pseudomonadota</taxon>
        <taxon>Alphaproteobacteria</taxon>
        <taxon>Rickettsiales</taxon>
        <taxon>Rickettsiaceae</taxon>
        <taxon>Rickettsieae</taxon>
        <taxon>Rickettsia</taxon>
        <taxon>belli group</taxon>
    </lineage>
</organism>
<dbReference type="EMBL" id="CP157197">
    <property type="protein sequence ID" value="XBG66807.1"/>
    <property type="molecule type" value="Genomic_DNA"/>
</dbReference>
<reference evidence="1" key="1">
    <citation type="submission" date="2024-05" db="EMBL/GenBank/DDBJ databases">
        <title>Characterization of a novel Rickettsia species. (Rickettsia oklahomia sp. nov.) from Amblyomma americanum ticks.</title>
        <authorList>
            <person name="Korla P.K."/>
            <person name="Karounos M."/>
            <person name="Wilson J.M."/>
            <person name="Little S.E."/>
            <person name="Qurollo B.A."/>
        </authorList>
    </citation>
    <scope>NUCLEOTIDE SEQUENCE</scope>
    <source>
        <strain evidence="1">Oklahoma-10</strain>
    </source>
</reference>
<dbReference type="AlphaFoldDB" id="A0AAU7C073"/>
<dbReference type="Pfam" id="PF08713">
    <property type="entry name" value="DNA_alkylation"/>
    <property type="match status" value="1"/>
</dbReference>
<name>A0AAU7C073_9RICK</name>
<sequence>MNNNELDTTFAIAKLLLNNKHDLMRKAVGWLDVK</sequence>
<protein>
    <submittedName>
        <fullName evidence="1">DNA alkylation repair protein</fullName>
    </submittedName>
</protein>
<accession>A0AAU7C073</accession>
<dbReference type="InterPro" id="IPR014825">
    <property type="entry name" value="DNA_alkylation"/>
</dbReference>
<evidence type="ECO:0000313" key="1">
    <source>
        <dbReference type="EMBL" id="XBG66807.1"/>
    </source>
</evidence>
<dbReference type="RefSeq" id="WP_347939434.1">
    <property type="nucleotide sequence ID" value="NZ_CP157197.1"/>
</dbReference>
<proteinExistence type="predicted"/>